<gene>
    <name evidence="8" type="ORF">NMU02_08360</name>
</gene>
<dbReference type="Proteomes" id="UP001205603">
    <property type="component" value="Unassembled WGS sequence"/>
</dbReference>
<keyword evidence="9" id="KW-1185">Reference proteome</keyword>
<feature type="chain" id="PRO_5045838964" evidence="7">
    <location>
        <begin position="20"/>
        <end position="414"/>
    </location>
</feature>
<evidence type="ECO:0000256" key="5">
    <source>
        <dbReference type="ARBA" id="ARBA00023306"/>
    </source>
</evidence>
<evidence type="ECO:0000256" key="1">
    <source>
        <dbReference type="ARBA" id="ARBA00022618"/>
    </source>
</evidence>
<dbReference type="Gene3D" id="1.25.40.10">
    <property type="entry name" value="Tetratricopeptide repeat domain"/>
    <property type="match status" value="1"/>
</dbReference>
<keyword evidence="7" id="KW-0732">Signal</keyword>
<dbReference type="PANTHER" id="PTHR12558">
    <property type="entry name" value="CELL DIVISION CYCLE 16,23,27"/>
    <property type="match status" value="1"/>
</dbReference>
<dbReference type="SMART" id="SM00028">
    <property type="entry name" value="TPR"/>
    <property type="match status" value="2"/>
</dbReference>
<keyword evidence="4" id="KW-0833">Ubl conjugation pathway</keyword>
<name>A0ABT1MHK9_9BACT</name>
<organism evidence="8 9">
    <name type="scientific">Coprobacter tertius</name>
    <dbReference type="NCBI Taxonomy" id="2944915"/>
    <lineage>
        <taxon>Bacteria</taxon>
        <taxon>Pseudomonadati</taxon>
        <taxon>Bacteroidota</taxon>
        <taxon>Bacteroidia</taxon>
        <taxon>Bacteroidales</taxon>
        <taxon>Barnesiellaceae</taxon>
        <taxon>Coprobacter</taxon>
    </lineage>
</organism>
<evidence type="ECO:0000256" key="7">
    <source>
        <dbReference type="SAM" id="SignalP"/>
    </source>
</evidence>
<accession>A0ABT1MHK9</accession>
<sequence length="414" mass="48272">MRKIFLTAACCLFASASFAQMKMVNRAFSEAKMENPDFNAARNAIKEAMENPETKEVAKTWYVGGFVENKAFENDQKKMMINQEVKENDMYNALYNTYKYFRVAAKYDTVPNEKGKVKPKYLRDIKTILKNNQAFFMNAGAYYYNQKDYNKAGEMWQTYLDIPDIDFMKSMDIKKDTTYTQIKYNRAIAAVIEGQGKDDKAVHEVAIKTLEGLKDSKYNEMDVYKFLTYEYETMKDTTSLVKTLEEAVTKFGKDANKDDYQFLLKLINYYIYSDQAQRAIAYLDKALETDPQNAEYWKVKGSLYSELKDDDKAIECMKKAIEINPDYVDAIGELGRLYYNKAIEMTSEISTIKEDKAYIQARNEKVVPYYKLAMPLLEKAHKMKPDESMYKIALRGIYYNLEDEANLKRIESEM</sequence>
<dbReference type="EMBL" id="JANDHW010000007">
    <property type="protein sequence ID" value="MCP9612100.1"/>
    <property type="molecule type" value="Genomic_DNA"/>
</dbReference>
<keyword evidence="6" id="KW-0802">TPR repeat</keyword>
<feature type="signal peptide" evidence="7">
    <location>
        <begin position="1"/>
        <end position="19"/>
    </location>
</feature>
<dbReference type="InterPro" id="IPR019734">
    <property type="entry name" value="TPR_rpt"/>
</dbReference>
<dbReference type="PANTHER" id="PTHR12558:SF9">
    <property type="entry name" value="CELL DIVISION CYCLE PROTEIN 16 HOMOLOG"/>
    <property type="match status" value="1"/>
</dbReference>
<evidence type="ECO:0000256" key="6">
    <source>
        <dbReference type="PROSITE-ProRule" id="PRU00339"/>
    </source>
</evidence>
<dbReference type="SUPFAM" id="SSF48452">
    <property type="entry name" value="TPR-like"/>
    <property type="match status" value="1"/>
</dbReference>
<keyword evidence="3" id="KW-0498">Mitosis</keyword>
<keyword evidence="1" id="KW-0132">Cell division</keyword>
<evidence type="ECO:0000313" key="9">
    <source>
        <dbReference type="Proteomes" id="UP001205603"/>
    </source>
</evidence>
<protein>
    <submittedName>
        <fullName evidence="8">Tetratricopeptide repeat protein</fullName>
    </submittedName>
</protein>
<comment type="caution">
    <text evidence="8">The sequence shown here is derived from an EMBL/GenBank/DDBJ whole genome shotgun (WGS) entry which is preliminary data.</text>
</comment>
<feature type="repeat" description="TPR" evidence="6">
    <location>
        <begin position="260"/>
        <end position="293"/>
    </location>
</feature>
<dbReference type="PROSITE" id="PS50005">
    <property type="entry name" value="TPR"/>
    <property type="match status" value="2"/>
</dbReference>
<feature type="repeat" description="TPR" evidence="6">
    <location>
        <begin position="294"/>
        <end position="327"/>
    </location>
</feature>
<evidence type="ECO:0000313" key="8">
    <source>
        <dbReference type="EMBL" id="MCP9612100.1"/>
    </source>
</evidence>
<evidence type="ECO:0000256" key="3">
    <source>
        <dbReference type="ARBA" id="ARBA00022776"/>
    </source>
</evidence>
<evidence type="ECO:0000256" key="4">
    <source>
        <dbReference type="ARBA" id="ARBA00022786"/>
    </source>
</evidence>
<dbReference type="RefSeq" id="WP_255027349.1">
    <property type="nucleotide sequence ID" value="NZ_JANDHW010000007.1"/>
</dbReference>
<keyword evidence="2" id="KW-0677">Repeat</keyword>
<dbReference type="InterPro" id="IPR011990">
    <property type="entry name" value="TPR-like_helical_dom_sf"/>
</dbReference>
<proteinExistence type="predicted"/>
<keyword evidence="5" id="KW-0131">Cell cycle</keyword>
<evidence type="ECO:0000256" key="2">
    <source>
        <dbReference type="ARBA" id="ARBA00022737"/>
    </source>
</evidence>
<dbReference type="Pfam" id="PF13181">
    <property type="entry name" value="TPR_8"/>
    <property type="match status" value="1"/>
</dbReference>
<reference evidence="8 9" key="1">
    <citation type="submission" date="2022-07" db="EMBL/GenBank/DDBJ databases">
        <title>Fecal culturing of patients with breast cancer.</title>
        <authorList>
            <person name="Teng N.M.Y."/>
            <person name="Kiu R."/>
            <person name="Evans R."/>
            <person name="Baker D.J."/>
            <person name="Zenner C."/>
            <person name="Robinson S.D."/>
            <person name="Hall L.J."/>
        </authorList>
    </citation>
    <scope>NUCLEOTIDE SEQUENCE [LARGE SCALE GENOMIC DNA]</scope>
    <source>
        <strain evidence="8 9">LH1063</strain>
    </source>
</reference>